<accession>A0A956LY96</accession>
<dbReference type="InterPro" id="IPR045670">
    <property type="entry name" value="DUF5916"/>
</dbReference>
<organism evidence="4 5">
    <name type="scientific">Eiseniibacteriota bacterium</name>
    <dbReference type="NCBI Taxonomy" id="2212470"/>
    <lineage>
        <taxon>Bacteria</taxon>
        <taxon>Candidatus Eiseniibacteriota</taxon>
    </lineage>
</organism>
<reference evidence="4" key="1">
    <citation type="submission" date="2020-04" db="EMBL/GenBank/DDBJ databases">
        <authorList>
            <person name="Zhang T."/>
        </authorList>
    </citation>
    <scope>NUCLEOTIDE SEQUENCE</scope>
    <source>
        <strain evidence="4">HKST-UBA01</strain>
    </source>
</reference>
<feature type="domain" description="Carbohydrate-binding" evidence="2">
    <location>
        <begin position="38"/>
        <end position="191"/>
    </location>
</feature>
<evidence type="ECO:0000313" key="5">
    <source>
        <dbReference type="Proteomes" id="UP000697710"/>
    </source>
</evidence>
<dbReference type="GO" id="GO:0004553">
    <property type="term" value="F:hydrolase activity, hydrolyzing O-glycosyl compounds"/>
    <property type="evidence" value="ECO:0007669"/>
    <property type="project" value="InterPro"/>
</dbReference>
<evidence type="ECO:0000259" key="2">
    <source>
        <dbReference type="Pfam" id="PF06452"/>
    </source>
</evidence>
<dbReference type="InterPro" id="IPR010502">
    <property type="entry name" value="Carb-bd_dom_fam9"/>
</dbReference>
<keyword evidence="1" id="KW-0732">Signal</keyword>
<sequence>MLVGFLACAATGAFCTSAAAEPLRVYETQRISGSPPRIDGHIDEAVWDQVSWAGDFTQREPYPGQPPTEQTQFKILYDDDALYLAYRAFDSQPDKIVALSARRDYFPGDWVEVNIDSNHDRRTAFSFTSSVSGVKGDEFVSEDGNNWDGNWDPIWFLATAIDSEGWTAEVKIPLSQLRFGNEPEQVWGIEITRRIFRQEERSNWQFIPRDATGWVSGFGELRGLRDLRPRRQVELLPYAVTRAESFAKQDGNPFATGSDQAVAFGLDGKIGLTSDLTLDLTANPDFGQVEADPSEVNLSAFETFFDEKRPFFIEGSSILDFPLAPAVTGGSFTQDNLFYSRRIGRAPQGFASTADGEYSDSPDHSSILGAAKMSGKTSRGWSIGVLEAVTAEENADIDGVHGKREQVVEPATNYFVGRVQRDYDHGQTAVGGMFTAVNRRTNDAAVDFLHTAAYTGGLDVRHDWHDRTYFVAANLDASHIRGSREAILRTQTASARYYQRPDADYVSVDSTRTSLSGGAGAVRFGKQSRGHVRFETGVAWRTPGFETNDLGYLRRADEINQFGWGNYRIETPFSIFRRLAFNVNEWVNYDFGGTHLSNSANTNFNANFLNNYQCGGGLTRDFAYVSNTELRGGPSSRWPGGWNPNYWVNSDSRRKIYYGFGGSWYIGDDDFYWSRDEWVDLTVRPNNQIRVTLSPSHSKNRPELQYVGRRQFEGQDRYLFASLDQETVALTLRLDYAVTPDLTIQYYGAPFVSAGEYRDFKRITDPRADHYEDRFVTLSDQEISRDEASDSYEVDEDRDGTADYGFGNPDFNYREFNSNLVARWEFSPGSSLYLVWSQGRVDFTSDGHFSARDGVDELFHRHPHDIFLVKVSRWFSL</sequence>
<dbReference type="GO" id="GO:0030246">
    <property type="term" value="F:carbohydrate binding"/>
    <property type="evidence" value="ECO:0007669"/>
    <property type="project" value="InterPro"/>
</dbReference>
<proteinExistence type="predicted"/>
<evidence type="ECO:0000259" key="3">
    <source>
        <dbReference type="Pfam" id="PF19313"/>
    </source>
</evidence>
<dbReference type="Proteomes" id="UP000697710">
    <property type="component" value="Unassembled WGS sequence"/>
</dbReference>
<dbReference type="Pfam" id="PF19313">
    <property type="entry name" value="DUF5916"/>
    <property type="match status" value="1"/>
</dbReference>
<feature type="signal peptide" evidence="1">
    <location>
        <begin position="1"/>
        <end position="20"/>
    </location>
</feature>
<gene>
    <name evidence="4" type="ORF">KC729_08620</name>
</gene>
<reference evidence="4" key="2">
    <citation type="journal article" date="2021" name="Microbiome">
        <title>Successional dynamics and alternative stable states in a saline activated sludge microbial community over 9 years.</title>
        <authorList>
            <person name="Wang Y."/>
            <person name="Ye J."/>
            <person name="Ju F."/>
            <person name="Liu L."/>
            <person name="Boyd J.A."/>
            <person name="Deng Y."/>
            <person name="Parks D.H."/>
            <person name="Jiang X."/>
            <person name="Yin X."/>
            <person name="Woodcroft B.J."/>
            <person name="Tyson G.W."/>
            <person name="Hugenholtz P."/>
            <person name="Polz M.F."/>
            <person name="Zhang T."/>
        </authorList>
    </citation>
    <scope>NUCLEOTIDE SEQUENCE</scope>
    <source>
        <strain evidence="4">HKST-UBA01</strain>
    </source>
</reference>
<dbReference type="Gene3D" id="2.60.40.1190">
    <property type="match status" value="1"/>
</dbReference>
<dbReference type="Pfam" id="PF06452">
    <property type="entry name" value="CBM9_1"/>
    <property type="match status" value="1"/>
</dbReference>
<feature type="chain" id="PRO_5037855196" evidence="1">
    <location>
        <begin position="21"/>
        <end position="877"/>
    </location>
</feature>
<evidence type="ECO:0000313" key="4">
    <source>
        <dbReference type="EMBL" id="MCA9727734.1"/>
    </source>
</evidence>
<dbReference type="AlphaFoldDB" id="A0A956LY96"/>
<name>A0A956LY96_UNCEI</name>
<feature type="domain" description="DUF5916" evidence="3">
    <location>
        <begin position="233"/>
        <end position="872"/>
    </location>
</feature>
<dbReference type="GO" id="GO:0016052">
    <property type="term" value="P:carbohydrate catabolic process"/>
    <property type="evidence" value="ECO:0007669"/>
    <property type="project" value="InterPro"/>
</dbReference>
<evidence type="ECO:0000256" key="1">
    <source>
        <dbReference type="SAM" id="SignalP"/>
    </source>
</evidence>
<comment type="caution">
    <text evidence="4">The sequence shown here is derived from an EMBL/GenBank/DDBJ whole genome shotgun (WGS) entry which is preliminary data.</text>
</comment>
<dbReference type="SUPFAM" id="SSF49344">
    <property type="entry name" value="CBD9-like"/>
    <property type="match status" value="1"/>
</dbReference>
<dbReference type="CDD" id="cd09618">
    <property type="entry name" value="CBM9_like_2"/>
    <property type="match status" value="1"/>
</dbReference>
<protein>
    <submittedName>
        <fullName evidence="4">Carbohydrate binding family 9 domain-containing protein</fullName>
    </submittedName>
</protein>
<dbReference type="EMBL" id="JAGQHR010000224">
    <property type="protein sequence ID" value="MCA9727734.1"/>
    <property type="molecule type" value="Genomic_DNA"/>
</dbReference>